<evidence type="ECO:0000313" key="2">
    <source>
        <dbReference type="Proteomes" id="UP000315369"/>
    </source>
</evidence>
<proteinExistence type="predicted"/>
<sequence length="704" mass="75093">MTPLLRSIWRRLPILMFALGCGGALPEPIEEGAPGMRAESFQPANVSLSGALLDDHGDTPATATHLPASSASFGGTLESSLDRDVFAFQSGARHFYRFHCTFPEPLVGWGLELIDSAGRRLDWVPVWISSGRSLYFKTHSAQTTYLRMYAVHEELSGSYSCVLEDVGQDDHGDTVETATPWLPSTQATGVMELRTDMDVFTVSLSHGAFHGVTCTSQNPAVSCKVKVLSPTGSSTGDPTGTVSFNATHDGIYRVEVTSVFAQDLIVQAAYTLQFATLGTDDHGDAREYATPVTPSSVPFTGQLSGGLDRDVFSFTTQVGHIYLFSCEVVPGYSVGPHLMLTNGTGQMVDGHTYVENQPTRVSVDAAAVAEYFVEVGFGAYVGPYSCRLEDLGSDDHGDTLVDATEVLLPSLLTGHMETRLDVDVFSFSVRAGHHYSLQQMGGTGNAGAVRLKNAQGAVLHTLSGGFTFLSSEEAVYFLEVDVAPFGRAGTFSIWARDLGPDDHGDTPATATPLEPGLPVSGACYVSTDVDVFTFSMEANALYRVSCTGCDPKLESPAGPLRTLKTTQGTTISYHLDADATAPVYVVVRAGLYQLTLEYLGTDDHGDDLVHATPITYPLLLPAVLDSAFDVDVFSLSLLAGQPRRVKATAGFGTVVSVVAPDGTAVPRSFAGDFTPTQSGLHHLRVRPDIASGSFTYGPYSLILD</sequence>
<comment type="caution">
    <text evidence="1">The sequence shown here is derived from an EMBL/GenBank/DDBJ whole genome shotgun (WGS) entry which is preliminary data.</text>
</comment>
<dbReference type="Proteomes" id="UP000315369">
    <property type="component" value="Unassembled WGS sequence"/>
</dbReference>
<dbReference type="RefSeq" id="WP_141646917.1">
    <property type="nucleotide sequence ID" value="NZ_VIFM01000196.1"/>
</dbReference>
<organism evidence="1 2">
    <name type="scientific">Myxococcus llanfairpwllgwyngyllgogerychwyrndrobwllllantysiliogogogochensis</name>
    <dbReference type="NCBI Taxonomy" id="2590453"/>
    <lineage>
        <taxon>Bacteria</taxon>
        <taxon>Pseudomonadati</taxon>
        <taxon>Myxococcota</taxon>
        <taxon>Myxococcia</taxon>
        <taxon>Myxococcales</taxon>
        <taxon>Cystobacterineae</taxon>
        <taxon>Myxococcaceae</taxon>
        <taxon>Myxococcus</taxon>
    </lineage>
</organism>
<dbReference type="EMBL" id="VIFM01000196">
    <property type="protein sequence ID" value="TQF11321.1"/>
    <property type="molecule type" value="Genomic_DNA"/>
</dbReference>
<dbReference type="OrthoDB" id="5483011at2"/>
<evidence type="ECO:0000313" key="1">
    <source>
        <dbReference type="EMBL" id="TQF11321.1"/>
    </source>
</evidence>
<dbReference type="Gene3D" id="2.60.120.380">
    <property type="match status" value="4"/>
</dbReference>
<reference evidence="1 2" key="1">
    <citation type="submission" date="2019-06" db="EMBL/GenBank/DDBJ databases">
        <authorList>
            <person name="Livingstone P."/>
            <person name="Whitworth D."/>
        </authorList>
    </citation>
    <scope>NUCLEOTIDE SEQUENCE [LARGE SCALE GENOMIC DNA]</scope>
    <source>
        <strain evidence="1 2">AM401</strain>
    </source>
</reference>
<protein>
    <submittedName>
        <fullName evidence="1">Uncharacterized protein</fullName>
    </submittedName>
</protein>
<name>A0A540WQN2_9BACT</name>
<accession>A0A540WQN2</accession>
<dbReference type="AlphaFoldDB" id="A0A540WQN2"/>
<gene>
    <name evidence="1" type="ORF">FJV41_34855</name>
</gene>
<keyword evidence="2" id="KW-1185">Reference proteome</keyword>